<evidence type="ECO:0000256" key="1">
    <source>
        <dbReference type="SAM" id="MobiDB-lite"/>
    </source>
</evidence>
<reference evidence="2 3" key="1">
    <citation type="submission" date="2023-05" db="EMBL/GenBank/DDBJ databases">
        <title>A 100% complete, gapless, phased diploid assembly of the Scenedesmus obliquus UTEX 3031 genome.</title>
        <authorList>
            <person name="Biondi T.C."/>
            <person name="Hanschen E.R."/>
            <person name="Kwon T."/>
            <person name="Eng W."/>
            <person name="Kruse C.P.S."/>
            <person name="Koehler S.I."/>
            <person name="Kunde Y."/>
            <person name="Gleasner C.D."/>
            <person name="You Mak K.T."/>
            <person name="Polle J."/>
            <person name="Hovde B.T."/>
            <person name="Starkenburg S.R."/>
        </authorList>
    </citation>
    <scope>NUCLEOTIDE SEQUENCE [LARGE SCALE GENOMIC DNA]</scope>
    <source>
        <strain evidence="2 3">DOE0152z</strain>
    </source>
</reference>
<feature type="compositionally biased region" description="Basic and acidic residues" evidence="1">
    <location>
        <begin position="112"/>
        <end position="129"/>
    </location>
</feature>
<organism evidence="2 3">
    <name type="scientific">Tetradesmus obliquus</name>
    <name type="common">Green alga</name>
    <name type="synonym">Acutodesmus obliquus</name>
    <dbReference type="NCBI Taxonomy" id="3088"/>
    <lineage>
        <taxon>Eukaryota</taxon>
        <taxon>Viridiplantae</taxon>
        <taxon>Chlorophyta</taxon>
        <taxon>core chlorophytes</taxon>
        <taxon>Chlorophyceae</taxon>
        <taxon>CS clade</taxon>
        <taxon>Sphaeropleales</taxon>
        <taxon>Scenedesmaceae</taxon>
        <taxon>Tetradesmus</taxon>
    </lineage>
</organism>
<dbReference type="Proteomes" id="UP001244341">
    <property type="component" value="Chromosome 17b"/>
</dbReference>
<evidence type="ECO:0000313" key="3">
    <source>
        <dbReference type="Proteomes" id="UP001244341"/>
    </source>
</evidence>
<feature type="compositionally biased region" description="Low complexity" evidence="1">
    <location>
        <begin position="54"/>
        <end position="65"/>
    </location>
</feature>
<dbReference type="EMBL" id="CP126224">
    <property type="protein sequence ID" value="WIA24009.1"/>
    <property type="molecule type" value="Genomic_DNA"/>
</dbReference>
<sequence length="137" mass="13826">MDRSSQQTHAKWGDIVDDELGSGPSGSANRTLSGVIQEARWLGQHPGQQPSNLGPAGSAGAAAGPVKLLQRGGMEPPAAAAAASSSSSGYQQPGLATSSGGGAAPAVGAAWGDRRRWETDRTPGTHGRWEVLGISQS</sequence>
<proteinExistence type="predicted"/>
<feature type="compositionally biased region" description="Low complexity" evidence="1">
    <location>
        <begin position="78"/>
        <end position="111"/>
    </location>
</feature>
<protein>
    <submittedName>
        <fullName evidence="2">Uncharacterized protein</fullName>
    </submittedName>
</protein>
<gene>
    <name evidence="2" type="ORF">OEZ85_013633</name>
</gene>
<name>A0ABY8UQY4_TETOB</name>
<keyword evidence="3" id="KW-1185">Reference proteome</keyword>
<feature type="region of interest" description="Disordered" evidence="1">
    <location>
        <begin position="1"/>
        <end position="137"/>
    </location>
</feature>
<accession>A0ABY8UQY4</accession>
<feature type="compositionally biased region" description="Polar residues" evidence="1">
    <location>
        <begin position="25"/>
        <end position="34"/>
    </location>
</feature>
<evidence type="ECO:0000313" key="2">
    <source>
        <dbReference type="EMBL" id="WIA24009.1"/>
    </source>
</evidence>